<reference evidence="4" key="1">
    <citation type="journal article" date="2019" name="Int. J. Syst. Evol. Microbiol.">
        <title>The Global Catalogue of Microorganisms (GCM) 10K type strain sequencing project: providing services to taxonomists for standard genome sequencing and annotation.</title>
        <authorList>
            <consortium name="The Broad Institute Genomics Platform"/>
            <consortium name="The Broad Institute Genome Sequencing Center for Infectious Disease"/>
            <person name="Wu L."/>
            <person name="Ma J."/>
        </authorList>
    </citation>
    <scope>NUCLEOTIDE SEQUENCE [LARGE SCALE GENOMIC DNA]</scope>
    <source>
        <strain evidence="4">CCM 7526</strain>
    </source>
</reference>
<dbReference type="PANTHER" id="PTHR33525">
    <property type="match status" value="1"/>
</dbReference>
<comment type="caution">
    <text evidence="3">The sequence shown here is derived from an EMBL/GenBank/DDBJ whole genome shotgun (WGS) entry which is preliminary data.</text>
</comment>
<dbReference type="Pfam" id="PF00563">
    <property type="entry name" value="EAL"/>
    <property type="match status" value="1"/>
</dbReference>
<keyword evidence="4" id="KW-1185">Reference proteome</keyword>
<dbReference type="SUPFAM" id="SSF141868">
    <property type="entry name" value="EAL domain-like"/>
    <property type="match status" value="1"/>
</dbReference>
<gene>
    <name evidence="3" type="ORF">ACFQ5G_11820</name>
</gene>
<name>A0ABW4A6Q6_9ACTN</name>
<evidence type="ECO:0000313" key="3">
    <source>
        <dbReference type="EMBL" id="MFD1366033.1"/>
    </source>
</evidence>
<dbReference type="Proteomes" id="UP001597183">
    <property type="component" value="Unassembled WGS sequence"/>
</dbReference>
<dbReference type="InterPro" id="IPR014408">
    <property type="entry name" value="dGMP_Pdiesterase_EAL/HD-GYP"/>
</dbReference>
<dbReference type="InterPro" id="IPR013976">
    <property type="entry name" value="HDOD"/>
</dbReference>
<proteinExistence type="predicted"/>
<sequence length="410" mass="44750">MNDVRAPQTQPADVTQLIHVARQPIFDVHGAVFGYELLFRGSLDEVEASQRDISATSQVIVAAFTEFGLPEVVRDRLCFINMTREFLVGDLTLPIGPEQVVLEVLESITIDDEVLAGVTALSEAGYRIALDDFVWGLGHDRLFSIASFVKLDLLDGDLSRLEETIAVCRRYPQIQLVAERLETEAHVAMAERYGCELRQGYALSRPHVLTTHTLSASKLRRLELLALLHAADTDMDKVSDLICTDPALAMRVLRASNSAAAGLPQRLNSVPQAVVLLGIAKIRQWAALMIASEVTGASEEQLTEALVRARFCHRLAPEFKVVPETAFLLGLLTGVADLTGMPREDLATQMPLADDLAGALRGDGSPLQRVLEAVEAYENGDIPVVNSVALGSAYLDMLRWSNKLVSDVAD</sequence>
<dbReference type="EMBL" id="JBHTMK010000015">
    <property type="protein sequence ID" value="MFD1366033.1"/>
    <property type="molecule type" value="Genomic_DNA"/>
</dbReference>
<evidence type="ECO:0000259" key="2">
    <source>
        <dbReference type="PROSITE" id="PS51833"/>
    </source>
</evidence>
<accession>A0ABW4A6Q6</accession>
<dbReference type="SMART" id="SM00052">
    <property type="entry name" value="EAL"/>
    <property type="match status" value="1"/>
</dbReference>
<dbReference type="Gene3D" id="1.10.3210.10">
    <property type="entry name" value="Hypothetical protein af1432"/>
    <property type="match status" value="1"/>
</dbReference>
<feature type="domain" description="HDOD" evidence="2">
    <location>
        <begin position="214"/>
        <end position="398"/>
    </location>
</feature>
<dbReference type="PROSITE" id="PS51833">
    <property type="entry name" value="HDOD"/>
    <property type="match status" value="1"/>
</dbReference>
<dbReference type="SUPFAM" id="SSF109604">
    <property type="entry name" value="HD-domain/PDEase-like"/>
    <property type="match status" value="1"/>
</dbReference>
<dbReference type="Gene3D" id="3.20.20.450">
    <property type="entry name" value="EAL domain"/>
    <property type="match status" value="1"/>
</dbReference>
<dbReference type="Pfam" id="PF08668">
    <property type="entry name" value="HDOD"/>
    <property type="match status" value="1"/>
</dbReference>
<dbReference type="InterPro" id="IPR035919">
    <property type="entry name" value="EAL_sf"/>
</dbReference>
<dbReference type="InterPro" id="IPR001633">
    <property type="entry name" value="EAL_dom"/>
</dbReference>
<protein>
    <submittedName>
        <fullName evidence="3">EAL and HDOD domain-containing protein</fullName>
    </submittedName>
</protein>
<evidence type="ECO:0000259" key="1">
    <source>
        <dbReference type="PROSITE" id="PS50883"/>
    </source>
</evidence>
<dbReference type="PIRSF" id="PIRSF003180">
    <property type="entry name" value="DiGMPpdiest_YuxH"/>
    <property type="match status" value="1"/>
</dbReference>
<dbReference type="CDD" id="cd01948">
    <property type="entry name" value="EAL"/>
    <property type="match status" value="1"/>
</dbReference>
<dbReference type="InterPro" id="IPR052340">
    <property type="entry name" value="RNase_Y/CdgJ"/>
</dbReference>
<feature type="domain" description="EAL" evidence="1">
    <location>
        <begin position="1"/>
        <end position="220"/>
    </location>
</feature>
<organism evidence="3 4">
    <name type="scientific">Actinoplanes sichuanensis</name>
    <dbReference type="NCBI Taxonomy" id="512349"/>
    <lineage>
        <taxon>Bacteria</taxon>
        <taxon>Bacillati</taxon>
        <taxon>Actinomycetota</taxon>
        <taxon>Actinomycetes</taxon>
        <taxon>Micromonosporales</taxon>
        <taxon>Micromonosporaceae</taxon>
        <taxon>Actinoplanes</taxon>
    </lineage>
</organism>
<dbReference type="PANTHER" id="PTHR33525:SF4">
    <property type="entry name" value="CYCLIC DI-GMP PHOSPHODIESTERASE CDGJ"/>
    <property type="match status" value="1"/>
</dbReference>
<evidence type="ECO:0000313" key="4">
    <source>
        <dbReference type="Proteomes" id="UP001597183"/>
    </source>
</evidence>
<dbReference type="PROSITE" id="PS50883">
    <property type="entry name" value="EAL"/>
    <property type="match status" value="1"/>
</dbReference>
<dbReference type="RefSeq" id="WP_317794781.1">
    <property type="nucleotide sequence ID" value="NZ_AP028461.1"/>
</dbReference>